<feature type="transmembrane region" description="Helical" evidence="1">
    <location>
        <begin position="137"/>
        <end position="157"/>
    </location>
</feature>
<keyword evidence="1" id="KW-0812">Transmembrane</keyword>
<keyword evidence="3" id="KW-1185">Reference proteome</keyword>
<keyword evidence="1" id="KW-1133">Transmembrane helix</keyword>
<organism evidence="2 3">
    <name type="scientific">Streptomyces beijiangensis</name>
    <dbReference type="NCBI Taxonomy" id="163361"/>
    <lineage>
        <taxon>Bacteria</taxon>
        <taxon>Bacillati</taxon>
        <taxon>Actinomycetota</taxon>
        <taxon>Actinomycetes</taxon>
        <taxon>Kitasatosporales</taxon>
        <taxon>Streptomycetaceae</taxon>
        <taxon>Streptomyces</taxon>
    </lineage>
</organism>
<protein>
    <submittedName>
        <fullName evidence="2">Uncharacterized protein</fullName>
    </submittedName>
</protein>
<proteinExistence type="predicted"/>
<accession>A0A939F3Z6</accession>
<gene>
    <name evidence="2" type="ORF">J0695_05510</name>
</gene>
<dbReference type="EMBL" id="JAFLRJ010000040">
    <property type="protein sequence ID" value="MBO0511268.1"/>
    <property type="molecule type" value="Genomic_DNA"/>
</dbReference>
<keyword evidence="1" id="KW-0472">Membrane</keyword>
<evidence type="ECO:0000313" key="3">
    <source>
        <dbReference type="Proteomes" id="UP000664167"/>
    </source>
</evidence>
<dbReference type="RefSeq" id="WP_206960693.1">
    <property type="nucleotide sequence ID" value="NZ_BAAAJJ010000011.1"/>
</dbReference>
<evidence type="ECO:0000313" key="2">
    <source>
        <dbReference type="EMBL" id="MBO0511268.1"/>
    </source>
</evidence>
<feature type="transmembrane region" description="Helical" evidence="1">
    <location>
        <begin position="15"/>
        <end position="37"/>
    </location>
</feature>
<feature type="transmembrane region" description="Helical" evidence="1">
    <location>
        <begin position="184"/>
        <end position="206"/>
    </location>
</feature>
<dbReference type="AlphaFoldDB" id="A0A939F3Z6"/>
<sequence length="207" mass="21387">MAPNAFSPAPGGPTVLGRAAGAGFLILALLAAAFTAYQGANTAGWIGTHGELTVQSCDTSPVTTHRARRHGSSRHVTCYGTFVSDDGKIRDINAQIEDGKRRYLGGAKVSVQRTGAPTLSTDTDASYVITAPYRAGGWFAGFFGSWLIFALGLLYMATGHLPAGRNKVSFSTTWDAAGRGRVRAAAIVITVAGLVGAAVAFLVGLVA</sequence>
<comment type="caution">
    <text evidence="2">The sequence shown here is derived from an EMBL/GenBank/DDBJ whole genome shotgun (WGS) entry which is preliminary data.</text>
</comment>
<evidence type="ECO:0000256" key="1">
    <source>
        <dbReference type="SAM" id="Phobius"/>
    </source>
</evidence>
<dbReference type="Proteomes" id="UP000664167">
    <property type="component" value="Unassembled WGS sequence"/>
</dbReference>
<reference evidence="2" key="1">
    <citation type="submission" date="2021-03" db="EMBL/GenBank/DDBJ databases">
        <title>Streptomyces poriferae sp. nov., a novel marine sponge-derived Actinobacteria species with anti-MRSA activity.</title>
        <authorList>
            <person name="Sandoval-Powers M."/>
            <person name="Kralova S."/>
            <person name="Nguyen G.-S."/>
            <person name="Fawwal D."/>
            <person name="Degnes K."/>
            <person name="Klinkenberg G."/>
            <person name="Sletta H."/>
            <person name="Wentzel A."/>
            <person name="Liles M.R."/>
        </authorList>
    </citation>
    <scope>NUCLEOTIDE SEQUENCE</scope>
    <source>
        <strain evidence="2">DSM 41794</strain>
    </source>
</reference>
<name>A0A939F3Z6_9ACTN</name>